<gene>
    <name evidence="2" type="ordered locus">Nwi_0581</name>
</gene>
<keyword evidence="3" id="KW-1185">Reference proteome</keyword>
<dbReference type="InterPro" id="IPR018666">
    <property type="entry name" value="DUF2125"/>
</dbReference>
<dbReference type="Pfam" id="PF09898">
    <property type="entry name" value="DUF2125"/>
    <property type="match status" value="1"/>
</dbReference>
<proteinExistence type="predicted"/>
<dbReference type="EMBL" id="CP000115">
    <property type="protein sequence ID" value="ABA03848.1"/>
    <property type="molecule type" value="Genomic_DNA"/>
</dbReference>
<evidence type="ECO:0000256" key="1">
    <source>
        <dbReference type="SAM" id="Phobius"/>
    </source>
</evidence>
<dbReference type="AlphaFoldDB" id="Q3SV43"/>
<keyword evidence="1" id="KW-1133">Transmembrane helix</keyword>
<dbReference type="Proteomes" id="UP000002531">
    <property type="component" value="Chromosome"/>
</dbReference>
<dbReference type="STRING" id="323098.Nwi_0581"/>
<accession>Q3SV43</accession>
<reference evidence="2 3" key="1">
    <citation type="journal article" date="2006" name="Appl. Environ. Microbiol.">
        <title>Genome sequence of the chemolithoautotrophic nitrite-oxidizing bacterium Nitrobacter winogradskyi Nb-255.</title>
        <authorList>
            <person name="Starkenburg S.R."/>
            <person name="Chain P.S."/>
            <person name="Sayavedra-Soto L.A."/>
            <person name="Hauser L."/>
            <person name="Land M.L."/>
            <person name="Larimer F.W."/>
            <person name="Malfatti S.A."/>
            <person name="Klotz M.G."/>
            <person name="Bottomley P.J."/>
            <person name="Arp D.J."/>
            <person name="Hickey W.J."/>
        </authorList>
    </citation>
    <scope>NUCLEOTIDE SEQUENCE [LARGE SCALE GENOMIC DNA]</scope>
    <source>
        <strain evidence="3">ATCC 25391 / DSM 10237 / CIP 104748 / NCIMB 11846 / Nb-255</strain>
    </source>
</reference>
<feature type="transmembrane region" description="Helical" evidence="1">
    <location>
        <begin position="29"/>
        <end position="52"/>
    </location>
</feature>
<protein>
    <recommendedName>
        <fullName evidence="4">DUF2125 domain-containing protein</fullName>
    </recommendedName>
</protein>
<evidence type="ECO:0000313" key="3">
    <source>
        <dbReference type="Proteomes" id="UP000002531"/>
    </source>
</evidence>
<sequence>MVEDPADPAHQEPAFRMNAANNASSKYRLWPIFVMPVLVVIAAAAWSAFWFYAASQVDQTVDAWRAREAASGRIYDCAKRTVAGFPFRLEVRCEDATVELRSQTAEQAAAQMPPLTARLGDILVIAQIYTPRLLIAEFKAPATLSRHGQPVMVVDWRVGRSSIVGLPDTPKSADIVFDDLAIDRMVESVRTPAARAAHVELHGRTAEKSTLDKPMIETAVELSGATLSDIHPVLTQPFNAEVGAIVHGLKDFTPKPWPVRFRELQAAGGRIEIRQSRIQQGDLIAIAAGSLGLTADGHLDGELHMTATGFEKMIPALGIDKMLEQGVPQETLDKVAPGVKSKDIDNLFGALDRAIPGLGRAVRENANVGVAAGLAAIGQEATLENKKARSFPLRFVAGAVFIGPLKVAQTPPLF</sequence>
<keyword evidence="1" id="KW-0812">Transmembrane</keyword>
<organism evidence="2 3">
    <name type="scientific">Nitrobacter winogradskyi (strain ATCC 25391 / DSM 10237 / CIP 104748 / NCIMB 11846 / Nb-255)</name>
    <dbReference type="NCBI Taxonomy" id="323098"/>
    <lineage>
        <taxon>Bacteria</taxon>
        <taxon>Pseudomonadati</taxon>
        <taxon>Pseudomonadota</taxon>
        <taxon>Alphaproteobacteria</taxon>
        <taxon>Hyphomicrobiales</taxon>
        <taxon>Nitrobacteraceae</taxon>
        <taxon>Nitrobacter</taxon>
    </lineage>
</organism>
<evidence type="ECO:0000313" key="2">
    <source>
        <dbReference type="EMBL" id="ABA03848.1"/>
    </source>
</evidence>
<keyword evidence="1" id="KW-0472">Membrane</keyword>
<dbReference type="eggNOG" id="COG4093">
    <property type="taxonomic scope" value="Bacteria"/>
</dbReference>
<evidence type="ECO:0008006" key="4">
    <source>
        <dbReference type="Google" id="ProtNLM"/>
    </source>
</evidence>
<name>Q3SV43_NITWN</name>
<dbReference type="KEGG" id="nwi:Nwi_0581"/>
<dbReference type="HOGENOM" id="CLU_064708_0_0_5"/>